<dbReference type="PROSITE" id="PS00798">
    <property type="entry name" value="ALDOKETO_REDUCTASE_1"/>
    <property type="match status" value="1"/>
</dbReference>
<reference evidence="7 8" key="1">
    <citation type="journal article" date="2019" name="Nat. Ecol. Evol.">
        <title>Megaphylogeny resolves global patterns of mushroom evolution.</title>
        <authorList>
            <person name="Varga T."/>
            <person name="Krizsan K."/>
            <person name="Foldi C."/>
            <person name="Dima B."/>
            <person name="Sanchez-Garcia M."/>
            <person name="Sanchez-Ramirez S."/>
            <person name="Szollosi G.J."/>
            <person name="Szarkandi J.G."/>
            <person name="Papp V."/>
            <person name="Albert L."/>
            <person name="Andreopoulos W."/>
            <person name="Angelini C."/>
            <person name="Antonin V."/>
            <person name="Barry K.W."/>
            <person name="Bougher N.L."/>
            <person name="Buchanan P."/>
            <person name="Buyck B."/>
            <person name="Bense V."/>
            <person name="Catcheside P."/>
            <person name="Chovatia M."/>
            <person name="Cooper J."/>
            <person name="Damon W."/>
            <person name="Desjardin D."/>
            <person name="Finy P."/>
            <person name="Geml J."/>
            <person name="Haridas S."/>
            <person name="Hughes K."/>
            <person name="Justo A."/>
            <person name="Karasinski D."/>
            <person name="Kautmanova I."/>
            <person name="Kiss B."/>
            <person name="Kocsube S."/>
            <person name="Kotiranta H."/>
            <person name="LaButti K.M."/>
            <person name="Lechner B.E."/>
            <person name="Liimatainen K."/>
            <person name="Lipzen A."/>
            <person name="Lukacs Z."/>
            <person name="Mihaltcheva S."/>
            <person name="Morgado L.N."/>
            <person name="Niskanen T."/>
            <person name="Noordeloos M.E."/>
            <person name="Ohm R.A."/>
            <person name="Ortiz-Santana B."/>
            <person name="Ovrebo C."/>
            <person name="Racz N."/>
            <person name="Riley R."/>
            <person name="Savchenko A."/>
            <person name="Shiryaev A."/>
            <person name="Soop K."/>
            <person name="Spirin V."/>
            <person name="Szebenyi C."/>
            <person name="Tomsovsky M."/>
            <person name="Tulloss R.E."/>
            <person name="Uehling J."/>
            <person name="Grigoriev I.V."/>
            <person name="Vagvolgyi C."/>
            <person name="Papp T."/>
            <person name="Martin F.M."/>
            <person name="Miettinen O."/>
            <person name="Hibbett D.S."/>
            <person name="Nagy L.G."/>
        </authorList>
    </citation>
    <scope>NUCLEOTIDE SEQUENCE [LARGE SCALE GENOMIC DNA]</scope>
    <source>
        <strain evidence="7 8">CBS 309.79</strain>
    </source>
</reference>
<evidence type="ECO:0000313" key="8">
    <source>
        <dbReference type="Proteomes" id="UP000305067"/>
    </source>
</evidence>
<dbReference type="FunFam" id="3.20.20.100:FF:000007">
    <property type="entry name" value="NAD(P)H-dependent D-xylose reductase xyl1"/>
    <property type="match status" value="1"/>
</dbReference>
<dbReference type="EMBL" id="ML178832">
    <property type="protein sequence ID" value="TFK99691.1"/>
    <property type="molecule type" value="Genomic_DNA"/>
</dbReference>
<dbReference type="InterPro" id="IPR023210">
    <property type="entry name" value="NADP_OxRdtase_dom"/>
</dbReference>
<keyword evidence="2" id="KW-0560">Oxidoreductase</keyword>
<evidence type="ECO:0000259" key="6">
    <source>
        <dbReference type="Pfam" id="PF00248"/>
    </source>
</evidence>
<sequence>MSSLTLPSGSKMPIVGFGLWKVNKDTCAETVYNAIKAGYRLFDGAADYGNEQEAGQGVKRAIDEGLVKREDLFITSKIWNSFHGKDVVRKTTELQLKWWGLDYFDLFLIHFPVSLKYVDPAERFPPGWHAADGKTVELADDPLQETWVELEKVVDDGLAKNIGISNCSGSLLLDLYKYARIKPANLQVEIHPYMTQEPLLNLAKALNLTVTAYSSFGPLGWYELDMGKGAQNLLQHDIVTKIATSSNKTPAQVLLRWATQQGMLVVPKSNSKERLIENLKVLEGSDLTSEDMKALSGLNINLRLNNPAEIDPRMSIFA</sequence>
<feature type="domain" description="NADP-dependent oxidoreductase" evidence="6">
    <location>
        <begin position="16"/>
        <end position="299"/>
    </location>
</feature>
<evidence type="ECO:0000256" key="5">
    <source>
        <dbReference type="PIRSR" id="PIRSR000097-3"/>
    </source>
</evidence>
<dbReference type="InterPro" id="IPR018170">
    <property type="entry name" value="Aldo/ket_reductase_CS"/>
</dbReference>
<proteinExistence type="inferred from homology"/>
<evidence type="ECO:0000256" key="2">
    <source>
        <dbReference type="ARBA" id="ARBA00023002"/>
    </source>
</evidence>
<dbReference type="PROSITE" id="PS00063">
    <property type="entry name" value="ALDOKETO_REDUCTASE_3"/>
    <property type="match status" value="1"/>
</dbReference>
<dbReference type="PIRSF" id="PIRSF000097">
    <property type="entry name" value="AKR"/>
    <property type="match status" value="1"/>
</dbReference>
<dbReference type="AlphaFoldDB" id="A0A5C3QDC6"/>
<evidence type="ECO:0000313" key="7">
    <source>
        <dbReference type="EMBL" id="TFK99691.1"/>
    </source>
</evidence>
<keyword evidence="8" id="KW-1185">Reference proteome</keyword>
<accession>A0A5C3QDC6</accession>
<evidence type="ECO:0000256" key="1">
    <source>
        <dbReference type="ARBA" id="ARBA00007905"/>
    </source>
</evidence>
<dbReference type="OrthoDB" id="416253at2759"/>
<dbReference type="InterPro" id="IPR020471">
    <property type="entry name" value="AKR"/>
</dbReference>
<dbReference type="PANTHER" id="PTHR11732">
    <property type="entry name" value="ALDO/KETO REDUCTASE"/>
    <property type="match status" value="1"/>
</dbReference>
<name>A0A5C3QDC6_9AGAR</name>
<dbReference type="GO" id="GO:0016491">
    <property type="term" value="F:oxidoreductase activity"/>
    <property type="evidence" value="ECO:0007669"/>
    <property type="project" value="UniProtKB-KW"/>
</dbReference>
<organism evidence="7 8">
    <name type="scientific">Pterulicium gracile</name>
    <dbReference type="NCBI Taxonomy" id="1884261"/>
    <lineage>
        <taxon>Eukaryota</taxon>
        <taxon>Fungi</taxon>
        <taxon>Dikarya</taxon>
        <taxon>Basidiomycota</taxon>
        <taxon>Agaricomycotina</taxon>
        <taxon>Agaricomycetes</taxon>
        <taxon>Agaricomycetidae</taxon>
        <taxon>Agaricales</taxon>
        <taxon>Pleurotineae</taxon>
        <taxon>Pterulaceae</taxon>
        <taxon>Pterulicium</taxon>
    </lineage>
</organism>
<comment type="similarity">
    <text evidence="1">Belongs to the aldo/keto reductase family.</text>
</comment>
<feature type="active site" description="Proton donor" evidence="3">
    <location>
        <position position="48"/>
    </location>
</feature>
<dbReference type="SUPFAM" id="SSF51430">
    <property type="entry name" value="NAD(P)-linked oxidoreductase"/>
    <property type="match status" value="1"/>
</dbReference>
<gene>
    <name evidence="7" type="ORF">BDV98DRAFT_570696</name>
</gene>
<dbReference type="Gene3D" id="3.20.20.100">
    <property type="entry name" value="NADP-dependent oxidoreductase domain"/>
    <property type="match status" value="1"/>
</dbReference>
<evidence type="ECO:0000256" key="3">
    <source>
        <dbReference type="PIRSR" id="PIRSR000097-1"/>
    </source>
</evidence>
<feature type="binding site" evidence="4">
    <location>
        <position position="110"/>
    </location>
    <ligand>
        <name>substrate</name>
    </ligand>
</feature>
<dbReference type="InterPro" id="IPR036812">
    <property type="entry name" value="NAD(P)_OxRdtase_dom_sf"/>
</dbReference>
<feature type="site" description="Lowers pKa of active site Tyr" evidence="5">
    <location>
        <position position="77"/>
    </location>
</feature>
<protein>
    <submittedName>
        <fullName evidence="7">Aldo/keto reductase</fullName>
    </submittedName>
</protein>
<dbReference type="STRING" id="1884261.A0A5C3QDC6"/>
<dbReference type="PRINTS" id="PR00069">
    <property type="entry name" value="ALDKETRDTASE"/>
</dbReference>
<dbReference type="Pfam" id="PF00248">
    <property type="entry name" value="Aldo_ket_red"/>
    <property type="match status" value="1"/>
</dbReference>
<dbReference type="Proteomes" id="UP000305067">
    <property type="component" value="Unassembled WGS sequence"/>
</dbReference>
<evidence type="ECO:0000256" key="4">
    <source>
        <dbReference type="PIRSR" id="PIRSR000097-2"/>
    </source>
</evidence>